<gene>
    <name evidence="2" type="ORF">MEDL_22254</name>
</gene>
<evidence type="ECO:0000313" key="3">
    <source>
        <dbReference type="Proteomes" id="UP000683360"/>
    </source>
</evidence>
<keyword evidence="3" id="KW-1185">Reference proteome</keyword>
<dbReference type="OrthoDB" id="6106755at2759"/>
<comment type="caution">
    <text evidence="2">The sequence shown here is derived from an EMBL/GenBank/DDBJ whole genome shotgun (WGS) entry which is preliminary data.</text>
</comment>
<reference evidence="2" key="1">
    <citation type="submission" date="2021-03" db="EMBL/GenBank/DDBJ databases">
        <authorList>
            <person name="Bekaert M."/>
        </authorList>
    </citation>
    <scope>NUCLEOTIDE SEQUENCE</scope>
</reference>
<feature type="coiled-coil region" evidence="1">
    <location>
        <begin position="35"/>
        <end position="62"/>
    </location>
</feature>
<dbReference type="SUPFAM" id="SSF63829">
    <property type="entry name" value="Calcium-dependent phosphotriesterase"/>
    <property type="match status" value="1"/>
</dbReference>
<keyword evidence="1" id="KW-0175">Coiled coil</keyword>
<evidence type="ECO:0000256" key="1">
    <source>
        <dbReference type="SAM" id="Coils"/>
    </source>
</evidence>
<accession>A0A8S3RMT2</accession>
<dbReference type="AlphaFoldDB" id="A0A8S3RMT2"/>
<sequence>MIKHHKKHDLDELTGFFEQKLSELKDIKVKSEINVSVLKTEMQELQVQLSKGNKEFNETKKQILLNKEELMDLIHKHFDNLLKDAEAQWNLTRTAVSGEIELIKGNIHQMEDQKKQFDQILNPHKISEILISNLSTVPKYSPSNTVHQMSLQRAKFIPGLISKHKGTTQHFQYSGRLHKGPNYKMIRSYKTNNSDVSKIVHLQNGFAILANYRDELIQKVKFESDEIEVEIEIKTKVYDIAIMPNGEFLLSMKTSDLGLINANKDKDIFHFTPAGLILVSDYWDNAIHAINEEGNVTGWVEVQDIGYPKFPMSLHVDVQENLWVLLKEVESEWKTLEGTLKEEIKVMKILKDHMEKEREIASQVSYKPSKTSHDDMKGIFMDFLWKMEGQNCKLKKSYQTHLKGIQKIILLDNNQAIIGGENDEDVLKVQFDKRNDMKVLKAIPKTRAYDIGKMQNGDIIISVQEGQLKMYGEKDTSENFHSFYPLKTFGIHVNKDNEILVGISTGLPEKEEEIPKPGKIVVLNCEGSVKRTYENIKNEHSKECCKNEEGTHIGIIVSIDHNGRRMWTYGEDMFQFCPEDIAIMNSAGCICILANANIDILSKNGTYIAHLRAKITDSLKPNIKISSIAIDKDMNLYAGEKQFKKAKDSLIKFIFLKLCNAL</sequence>
<protein>
    <submittedName>
        <fullName evidence="2">Uncharacterized protein</fullName>
    </submittedName>
</protein>
<evidence type="ECO:0000313" key="2">
    <source>
        <dbReference type="EMBL" id="CAG2208022.1"/>
    </source>
</evidence>
<name>A0A8S3RMT2_MYTED</name>
<organism evidence="2 3">
    <name type="scientific">Mytilus edulis</name>
    <name type="common">Blue mussel</name>
    <dbReference type="NCBI Taxonomy" id="6550"/>
    <lineage>
        <taxon>Eukaryota</taxon>
        <taxon>Metazoa</taxon>
        <taxon>Spiralia</taxon>
        <taxon>Lophotrochozoa</taxon>
        <taxon>Mollusca</taxon>
        <taxon>Bivalvia</taxon>
        <taxon>Autobranchia</taxon>
        <taxon>Pteriomorphia</taxon>
        <taxon>Mytilida</taxon>
        <taxon>Mytiloidea</taxon>
        <taxon>Mytilidae</taxon>
        <taxon>Mytilinae</taxon>
        <taxon>Mytilus</taxon>
    </lineage>
</organism>
<proteinExistence type="predicted"/>
<dbReference type="Proteomes" id="UP000683360">
    <property type="component" value="Unassembled WGS sequence"/>
</dbReference>
<dbReference type="EMBL" id="CAJPWZ010001099">
    <property type="protein sequence ID" value="CAG2208022.1"/>
    <property type="molecule type" value="Genomic_DNA"/>
</dbReference>